<evidence type="ECO:0000313" key="2">
    <source>
        <dbReference type="Proteomes" id="UP000735302"/>
    </source>
</evidence>
<proteinExistence type="predicted"/>
<protein>
    <submittedName>
        <fullName evidence="1">Uncharacterized protein</fullName>
    </submittedName>
</protein>
<name>A0AAV4E1K9_9GAST</name>
<organism evidence="1 2">
    <name type="scientific">Plakobranchus ocellatus</name>
    <dbReference type="NCBI Taxonomy" id="259542"/>
    <lineage>
        <taxon>Eukaryota</taxon>
        <taxon>Metazoa</taxon>
        <taxon>Spiralia</taxon>
        <taxon>Lophotrochozoa</taxon>
        <taxon>Mollusca</taxon>
        <taxon>Gastropoda</taxon>
        <taxon>Heterobranchia</taxon>
        <taxon>Euthyneura</taxon>
        <taxon>Panpulmonata</taxon>
        <taxon>Sacoglossa</taxon>
        <taxon>Placobranchoidea</taxon>
        <taxon>Plakobranchidae</taxon>
        <taxon>Plakobranchus</taxon>
    </lineage>
</organism>
<keyword evidence="2" id="KW-1185">Reference proteome</keyword>
<reference evidence="1 2" key="1">
    <citation type="journal article" date="2021" name="Elife">
        <title>Chloroplast acquisition without the gene transfer in kleptoplastic sea slugs, Plakobranchus ocellatus.</title>
        <authorList>
            <person name="Maeda T."/>
            <person name="Takahashi S."/>
            <person name="Yoshida T."/>
            <person name="Shimamura S."/>
            <person name="Takaki Y."/>
            <person name="Nagai Y."/>
            <person name="Toyoda A."/>
            <person name="Suzuki Y."/>
            <person name="Arimoto A."/>
            <person name="Ishii H."/>
            <person name="Satoh N."/>
            <person name="Nishiyama T."/>
            <person name="Hasebe M."/>
            <person name="Maruyama T."/>
            <person name="Minagawa J."/>
            <person name="Obokata J."/>
            <person name="Shigenobu S."/>
        </authorList>
    </citation>
    <scope>NUCLEOTIDE SEQUENCE [LARGE SCALE GENOMIC DNA]</scope>
</reference>
<evidence type="ECO:0000313" key="1">
    <source>
        <dbReference type="EMBL" id="GFO50165.1"/>
    </source>
</evidence>
<dbReference type="EMBL" id="BLXT01008584">
    <property type="protein sequence ID" value="GFO50165.1"/>
    <property type="molecule type" value="Genomic_DNA"/>
</dbReference>
<accession>A0AAV4E1K9</accession>
<comment type="caution">
    <text evidence="1">The sequence shown here is derived from an EMBL/GenBank/DDBJ whole genome shotgun (WGS) entry which is preliminary data.</text>
</comment>
<sequence length="101" mass="11526">MRAVKGDHHQANILKATNPGQLEAVEDGFILRLESNEWSNKNLNSNYVFNKYLKRPNLSQDIGCINGHRVAGERHGVEPRKIFASSLFSQLTASYVEFFKY</sequence>
<dbReference type="Proteomes" id="UP000735302">
    <property type="component" value="Unassembled WGS sequence"/>
</dbReference>
<dbReference type="AlphaFoldDB" id="A0AAV4E1K9"/>
<gene>
    <name evidence="1" type="ORF">PoB_007667000</name>
</gene>